<evidence type="ECO:0000256" key="4">
    <source>
        <dbReference type="ARBA" id="ARBA00023002"/>
    </source>
</evidence>
<evidence type="ECO:0000313" key="9">
    <source>
        <dbReference type="EMBL" id="AZP20319.1"/>
    </source>
</evidence>
<dbReference type="PANTHER" id="PTHR24291">
    <property type="entry name" value="CYTOCHROME P450 FAMILY 4"/>
    <property type="match status" value="1"/>
</dbReference>
<dbReference type="InterPro" id="IPR002401">
    <property type="entry name" value="Cyt_P450_E_grp-I"/>
</dbReference>
<evidence type="ECO:0000256" key="7">
    <source>
        <dbReference type="PIRSR" id="PIRSR602401-1"/>
    </source>
</evidence>
<evidence type="ECO:0000256" key="3">
    <source>
        <dbReference type="ARBA" id="ARBA00022723"/>
    </source>
</evidence>
<evidence type="ECO:0000256" key="2">
    <source>
        <dbReference type="ARBA" id="ARBA00022617"/>
    </source>
</evidence>
<dbReference type="GO" id="GO:0020037">
    <property type="term" value="F:heme binding"/>
    <property type="evidence" value="ECO:0007669"/>
    <property type="project" value="InterPro"/>
</dbReference>
<proteinExistence type="inferred from homology"/>
<dbReference type="AlphaFoldDB" id="A0A3S9I7I9"/>
<dbReference type="InterPro" id="IPR001128">
    <property type="entry name" value="Cyt_P450"/>
</dbReference>
<dbReference type="GO" id="GO:0004497">
    <property type="term" value="F:monooxygenase activity"/>
    <property type="evidence" value="ECO:0007669"/>
    <property type="project" value="UniProtKB-KW"/>
</dbReference>
<reference evidence="9 10" key="1">
    <citation type="submission" date="2018-12" db="EMBL/GenBank/DDBJ databases">
        <authorList>
            <person name="Li K."/>
        </authorList>
    </citation>
    <scope>NUCLEOTIDE SEQUENCE [LARGE SCALE GENOMIC DNA]</scope>
    <source>
        <strain evidence="10">CR22</strain>
    </source>
</reference>
<feature type="binding site" description="axial binding residue" evidence="7">
    <location>
        <position position="407"/>
    </location>
    <ligand>
        <name>heme</name>
        <dbReference type="ChEBI" id="CHEBI:30413"/>
    </ligand>
    <ligandPart>
        <name>Fe</name>
        <dbReference type="ChEBI" id="CHEBI:18248"/>
    </ligandPart>
</feature>
<dbReference type="Pfam" id="PF00067">
    <property type="entry name" value="p450"/>
    <property type="match status" value="1"/>
</dbReference>
<feature type="region of interest" description="Disordered" evidence="8">
    <location>
        <begin position="1"/>
        <end position="23"/>
    </location>
</feature>
<comment type="cofactor">
    <cofactor evidence="7">
        <name>heme</name>
        <dbReference type="ChEBI" id="CHEBI:30413"/>
    </cofactor>
</comment>
<evidence type="ECO:0000256" key="6">
    <source>
        <dbReference type="ARBA" id="ARBA00023033"/>
    </source>
</evidence>
<dbReference type="KEGG" id="saqu:EJC51_32140"/>
<dbReference type="InterPro" id="IPR050196">
    <property type="entry name" value="Cytochrome_P450_Monoox"/>
</dbReference>
<evidence type="ECO:0000256" key="8">
    <source>
        <dbReference type="SAM" id="MobiDB-lite"/>
    </source>
</evidence>
<dbReference type="InterPro" id="IPR036396">
    <property type="entry name" value="Cyt_P450_sf"/>
</dbReference>
<keyword evidence="10" id="KW-1185">Reference proteome</keyword>
<name>A0A3S9I7I9_9ACTN</name>
<accession>A0A3S9I7I9</accession>
<dbReference type="PRINTS" id="PR00463">
    <property type="entry name" value="EP450I"/>
</dbReference>
<dbReference type="CDD" id="cd11049">
    <property type="entry name" value="CYP170A1-like"/>
    <property type="match status" value="1"/>
</dbReference>
<evidence type="ECO:0000256" key="1">
    <source>
        <dbReference type="ARBA" id="ARBA00010617"/>
    </source>
</evidence>
<gene>
    <name evidence="9" type="ORF">EJC51_32140</name>
</gene>
<protein>
    <submittedName>
        <fullName evidence="9">Cytochrome P450</fullName>
    </submittedName>
</protein>
<dbReference type="GO" id="GO:0005506">
    <property type="term" value="F:iron ion binding"/>
    <property type="evidence" value="ECO:0007669"/>
    <property type="project" value="InterPro"/>
</dbReference>
<organism evidence="9 10">
    <name type="scientific">Streptomyces aquilus</name>
    <dbReference type="NCBI Taxonomy" id="2548456"/>
    <lineage>
        <taxon>Bacteria</taxon>
        <taxon>Bacillati</taxon>
        <taxon>Actinomycetota</taxon>
        <taxon>Actinomycetes</taxon>
        <taxon>Kitasatosporales</taxon>
        <taxon>Streptomycetaceae</taxon>
        <taxon>Streptomyces</taxon>
    </lineage>
</organism>
<evidence type="ECO:0000256" key="5">
    <source>
        <dbReference type="ARBA" id="ARBA00023004"/>
    </source>
</evidence>
<keyword evidence="2 7" id="KW-0349">Heme</keyword>
<dbReference type="PRINTS" id="PR00385">
    <property type="entry name" value="P450"/>
</dbReference>
<keyword evidence="4" id="KW-0560">Oxidoreductase</keyword>
<dbReference type="Gene3D" id="1.10.630.10">
    <property type="entry name" value="Cytochrome P450"/>
    <property type="match status" value="1"/>
</dbReference>
<evidence type="ECO:0000313" key="10">
    <source>
        <dbReference type="Proteomes" id="UP000280197"/>
    </source>
</evidence>
<dbReference type="SUPFAM" id="SSF48264">
    <property type="entry name" value="Cytochrome P450"/>
    <property type="match status" value="1"/>
</dbReference>
<comment type="similarity">
    <text evidence="1">Belongs to the cytochrome P450 family.</text>
</comment>
<keyword evidence="5 7" id="KW-0408">Iron</keyword>
<dbReference type="PANTHER" id="PTHR24291:SF50">
    <property type="entry name" value="BIFUNCTIONAL ALBAFLAVENONE MONOOXYGENASE_TERPENE SYNTHASE"/>
    <property type="match status" value="1"/>
</dbReference>
<dbReference type="Proteomes" id="UP000280197">
    <property type="component" value="Chromosome"/>
</dbReference>
<dbReference type="RefSeq" id="WP_126274268.1">
    <property type="nucleotide sequence ID" value="NZ_CP034463.1"/>
</dbReference>
<keyword evidence="6" id="KW-0503">Monooxygenase</keyword>
<dbReference type="EMBL" id="CP034463">
    <property type="protein sequence ID" value="AZP20319.1"/>
    <property type="molecule type" value="Genomic_DNA"/>
</dbReference>
<keyword evidence="3 7" id="KW-0479">Metal-binding</keyword>
<sequence>MTVESVRPEAPVTPESGLREAPLAGGGVPLLGHGLKLLRDPLAFMSQLRDHGDVVRLKLGPKEVYAPTTPDLTGALALNPDFVIAGPLWESLEALLGKEGVATANGPRHRRQRRTIQPAFRLDAIPGYGPIMEEEAHALTERWQPGETIDCTTESFRVAVRIAARCLLRGDFMDERAERLCVALATVFRGMYRRMVVPLGPLYNLPLPPNRKFNAALADLHLLVDEIIAERRASGQKPDDLLTALLEAKDDNGDPIGEQEIHDQVVAIVTPGSETVASTIMWLLQVLAEHPEHADRVRDEVESVTGGRPVAFDDVRSLRHTNNVVVEAMRLRPAVWILTRRAVTDTELGGYRIPAGADIVYSPYAVQRDPKSYKGSLEFDPDRWLPERVKEVPKYAMSPFSVGNRKCPSDHFSMAQLSLITAALATKYRFEQVAGSDDGTRVGITLRPHKLLLRPVPR</sequence>
<dbReference type="GO" id="GO:0016705">
    <property type="term" value="F:oxidoreductase activity, acting on paired donors, with incorporation or reduction of molecular oxygen"/>
    <property type="evidence" value="ECO:0007669"/>
    <property type="project" value="InterPro"/>
</dbReference>